<feature type="domain" description="CN hydrolase" evidence="10">
    <location>
        <begin position="242"/>
        <end position="487"/>
    </location>
</feature>
<dbReference type="GO" id="GO:0016410">
    <property type="term" value="F:N-acyltransferase activity"/>
    <property type="evidence" value="ECO:0007669"/>
    <property type="project" value="UniProtKB-UniRule"/>
</dbReference>
<feature type="transmembrane region" description="Helical" evidence="9">
    <location>
        <begin position="39"/>
        <end position="58"/>
    </location>
</feature>
<dbReference type="InterPro" id="IPR003010">
    <property type="entry name" value="C-N_Hydrolase"/>
</dbReference>
<dbReference type="PROSITE" id="PS50263">
    <property type="entry name" value="CN_HYDROLASE"/>
    <property type="match status" value="1"/>
</dbReference>
<dbReference type="GO" id="GO:0042158">
    <property type="term" value="P:lipoprotein biosynthetic process"/>
    <property type="evidence" value="ECO:0007669"/>
    <property type="project" value="UniProtKB-UniRule"/>
</dbReference>
<proteinExistence type="inferred from homology"/>
<comment type="function">
    <text evidence="9">Catalyzes the phospholipid dependent N-acylation of the N-terminal cysteine of apolipoprotein, the last step in lipoprotein maturation.</text>
</comment>
<sequence>MLTLIQSWLDWCFKTPLKSRISLFLSGALFPLAFAPVNLWPLIFVSFFFFVTALIRSVPLSPFKIGYYWGLGCFLVGVSWVYVSIHEFGYVPVLGAASLTLLFVVFWAFFKGVFSYLVIKTIQMSSRSMVILIAPTLWVLSEFLQSSIFSGFPWLLAGYSQIDSPLSSLATWFGVYGLSWFVVAIAAAIVCGLTRPEGRLYWGVAATLMGVALIARVTLTDTAAIKQQTALNEKNSLDVALVQPNIAQEKKWDRRYFAEIIEILFQESEQLWSADLVVWPEGAIPAYAHQVRDITYDLQQRAIQNNSHLILGIPEYDQARELSFVALKSFGEQSQTYHKQVLVPFGEYVPLEKWLRGLIKFLDLPMSGFTPADVPQVPMQFDNFTVIPAICYEIAYPEIIRELSAVNQSANKASPQLIVTVSNEAWFGESLGPYQHMQMARMRSLELGIPLVRSTNDGITAVVDARGTLIKQLPRYQQSSLRMSVPMTNFATYYRRWGLAGVYTLLAISSVFIVLSVWYRKTKGS</sequence>
<dbReference type="InterPro" id="IPR004563">
    <property type="entry name" value="Apolipo_AcylTrfase"/>
</dbReference>
<keyword evidence="8 9" id="KW-0012">Acyltransferase</keyword>
<dbReference type="AlphaFoldDB" id="A0A545UED2"/>
<feature type="transmembrane region" description="Helical" evidence="9">
    <location>
        <begin position="169"/>
        <end position="193"/>
    </location>
</feature>
<dbReference type="HAMAP" id="MF_01148">
    <property type="entry name" value="Lnt"/>
    <property type="match status" value="1"/>
</dbReference>
<dbReference type="Proteomes" id="UP000315439">
    <property type="component" value="Unassembled WGS sequence"/>
</dbReference>
<name>A0A545UED2_9GAMM</name>
<comment type="catalytic activity">
    <reaction evidence="9">
        <text>N-terminal S-1,2-diacyl-sn-glyceryl-L-cysteinyl-[lipoprotein] + a glycerophospholipid = N-acyl-S-1,2-diacyl-sn-glyceryl-L-cysteinyl-[lipoprotein] + a 2-acyl-sn-glycero-3-phospholipid + H(+)</text>
        <dbReference type="Rhea" id="RHEA:48228"/>
        <dbReference type="Rhea" id="RHEA-COMP:14681"/>
        <dbReference type="Rhea" id="RHEA-COMP:14684"/>
        <dbReference type="ChEBI" id="CHEBI:15378"/>
        <dbReference type="ChEBI" id="CHEBI:136912"/>
        <dbReference type="ChEBI" id="CHEBI:140656"/>
        <dbReference type="ChEBI" id="CHEBI:140657"/>
        <dbReference type="ChEBI" id="CHEBI:140660"/>
        <dbReference type="EC" id="2.3.1.269"/>
    </reaction>
</comment>
<keyword evidence="3 9" id="KW-1003">Cell membrane</keyword>
<keyword evidence="5 9" id="KW-0812">Transmembrane</keyword>
<accession>A0A545UED2</accession>
<dbReference type="SUPFAM" id="SSF56317">
    <property type="entry name" value="Carbon-nitrogen hydrolase"/>
    <property type="match status" value="1"/>
</dbReference>
<feature type="transmembrane region" description="Helical" evidence="9">
    <location>
        <begin position="65"/>
        <end position="83"/>
    </location>
</feature>
<evidence type="ECO:0000256" key="6">
    <source>
        <dbReference type="ARBA" id="ARBA00022989"/>
    </source>
</evidence>
<dbReference type="Pfam" id="PF00795">
    <property type="entry name" value="CN_hydrolase"/>
    <property type="match status" value="1"/>
</dbReference>
<dbReference type="PANTHER" id="PTHR38686:SF1">
    <property type="entry name" value="APOLIPOPROTEIN N-ACYLTRANSFERASE"/>
    <property type="match status" value="1"/>
</dbReference>
<keyword evidence="6 9" id="KW-1133">Transmembrane helix</keyword>
<evidence type="ECO:0000256" key="1">
    <source>
        <dbReference type="ARBA" id="ARBA00004651"/>
    </source>
</evidence>
<dbReference type="CDD" id="cd07571">
    <property type="entry name" value="ALP_N-acyl_transferase"/>
    <property type="match status" value="1"/>
</dbReference>
<dbReference type="UniPathway" id="UPA00666"/>
<evidence type="ECO:0000256" key="4">
    <source>
        <dbReference type="ARBA" id="ARBA00022679"/>
    </source>
</evidence>
<comment type="pathway">
    <text evidence="9">Protein modification; lipoprotein biosynthesis (N-acyl transfer).</text>
</comment>
<feature type="transmembrane region" description="Helical" evidence="9">
    <location>
        <begin position="200"/>
        <end position="219"/>
    </location>
</feature>
<evidence type="ECO:0000256" key="9">
    <source>
        <dbReference type="HAMAP-Rule" id="MF_01148"/>
    </source>
</evidence>
<dbReference type="GO" id="GO:0005886">
    <property type="term" value="C:plasma membrane"/>
    <property type="evidence" value="ECO:0007669"/>
    <property type="project" value="UniProtKB-SubCell"/>
</dbReference>
<evidence type="ECO:0000313" key="12">
    <source>
        <dbReference type="Proteomes" id="UP000315439"/>
    </source>
</evidence>
<evidence type="ECO:0000256" key="5">
    <source>
        <dbReference type="ARBA" id="ARBA00022692"/>
    </source>
</evidence>
<keyword evidence="7 9" id="KW-0472">Membrane</keyword>
<dbReference type="Pfam" id="PF20154">
    <property type="entry name" value="LNT_N"/>
    <property type="match status" value="1"/>
</dbReference>
<evidence type="ECO:0000313" key="11">
    <source>
        <dbReference type="EMBL" id="TQV87836.1"/>
    </source>
</evidence>
<dbReference type="Gene3D" id="3.60.110.10">
    <property type="entry name" value="Carbon-nitrogen hydrolase"/>
    <property type="match status" value="1"/>
</dbReference>
<dbReference type="EMBL" id="VIKS01000006">
    <property type="protein sequence ID" value="TQV87836.1"/>
    <property type="molecule type" value="Genomic_DNA"/>
</dbReference>
<dbReference type="PANTHER" id="PTHR38686">
    <property type="entry name" value="APOLIPOPROTEIN N-ACYLTRANSFERASE"/>
    <property type="match status" value="1"/>
</dbReference>
<dbReference type="InterPro" id="IPR036526">
    <property type="entry name" value="C-N_Hydrolase_sf"/>
</dbReference>
<dbReference type="RefSeq" id="WP_142893497.1">
    <property type="nucleotide sequence ID" value="NZ_ML660163.1"/>
</dbReference>
<dbReference type="NCBIfam" id="TIGR00546">
    <property type="entry name" value="lnt"/>
    <property type="match status" value="1"/>
</dbReference>
<evidence type="ECO:0000256" key="3">
    <source>
        <dbReference type="ARBA" id="ARBA00022475"/>
    </source>
</evidence>
<keyword evidence="11" id="KW-0449">Lipoprotein</keyword>
<dbReference type="EC" id="2.3.1.269" evidence="9"/>
<comment type="subcellular location">
    <subcellularLocation>
        <location evidence="1 9">Cell membrane</location>
        <topology evidence="1 9">Multi-pass membrane protein</topology>
    </subcellularLocation>
</comment>
<comment type="similarity">
    <text evidence="2 9">Belongs to the CN hydrolase family. Apolipoprotein N-acyltransferase subfamily.</text>
</comment>
<dbReference type="InterPro" id="IPR045378">
    <property type="entry name" value="LNT_N"/>
</dbReference>
<evidence type="ECO:0000256" key="7">
    <source>
        <dbReference type="ARBA" id="ARBA00023136"/>
    </source>
</evidence>
<evidence type="ECO:0000256" key="8">
    <source>
        <dbReference type="ARBA" id="ARBA00023315"/>
    </source>
</evidence>
<gene>
    <name evidence="9 11" type="primary">lnt</name>
    <name evidence="11" type="ORF">FLL46_10675</name>
</gene>
<reference evidence="11 12" key="1">
    <citation type="submission" date="2019-07" db="EMBL/GenBank/DDBJ databases">
        <title>Draft genome for Aliikangiella sp. M105.</title>
        <authorList>
            <person name="Wang G."/>
        </authorList>
    </citation>
    <scope>NUCLEOTIDE SEQUENCE [LARGE SCALE GENOMIC DNA]</scope>
    <source>
        <strain evidence="11 12">M105</strain>
    </source>
</reference>
<keyword evidence="12" id="KW-1185">Reference proteome</keyword>
<comment type="caution">
    <text evidence="11">The sequence shown here is derived from an EMBL/GenBank/DDBJ whole genome shotgun (WGS) entry which is preliminary data.</text>
</comment>
<organism evidence="11 12">
    <name type="scientific">Aliikangiella coralliicola</name>
    <dbReference type="NCBI Taxonomy" id="2592383"/>
    <lineage>
        <taxon>Bacteria</taxon>
        <taxon>Pseudomonadati</taxon>
        <taxon>Pseudomonadota</taxon>
        <taxon>Gammaproteobacteria</taxon>
        <taxon>Oceanospirillales</taxon>
        <taxon>Pleioneaceae</taxon>
        <taxon>Aliikangiella</taxon>
    </lineage>
</organism>
<evidence type="ECO:0000256" key="2">
    <source>
        <dbReference type="ARBA" id="ARBA00010065"/>
    </source>
</evidence>
<evidence type="ECO:0000259" key="10">
    <source>
        <dbReference type="PROSITE" id="PS50263"/>
    </source>
</evidence>
<feature type="transmembrane region" description="Helical" evidence="9">
    <location>
        <begin position="497"/>
        <end position="519"/>
    </location>
</feature>
<protein>
    <recommendedName>
        <fullName evidence="9">Apolipoprotein N-acyltransferase</fullName>
        <shortName evidence="9">ALP N-acyltransferase</shortName>
        <ecNumber evidence="9">2.3.1.269</ecNumber>
    </recommendedName>
</protein>
<keyword evidence="4 9" id="KW-0808">Transferase</keyword>
<feature type="transmembrane region" description="Helical" evidence="9">
    <location>
        <begin position="130"/>
        <end position="157"/>
    </location>
</feature>
<dbReference type="OrthoDB" id="9804277at2"/>
<feature type="transmembrane region" description="Helical" evidence="9">
    <location>
        <begin position="89"/>
        <end position="110"/>
    </location>
</feature>